<evidence type="ECO:0000313" key="17">
    <source>
        <dbReference type="Proteomes" id="UP000070080"/>
    </source>
</evidence>
<dbReference type="InterPro" id="IPR005846">
    <property type="entry name" value="A-D-PHexomutase_a/b/a-III"/>
</dbReference>
<evidence type="ECO:0000256" key="6">
    <source>
        <dbReference type="ARBA" id="ARBA00022723"/>
    </source>
</evidence>
<dbReference type="InterPro" id="IPR016066">
    <property type="entry name" value="A-D-PHexomutase_CS"/>
</dbReference>
<dbReference type="Gene3D" id="3.40.120.10">
    <property type="entry name" value="Alpha-D-Glucose-1,6-Bisphosphate, subunit A, domain 3"/>
    <property type="match status" value="3"/>
</dbReference>
<evidence type="ECO:0000256" key="2">
    <source>
        <dbReference type="ARBA" id="ARBA00005164"/>
    </source>
</evidence>
<dbReference type="OrthoDB" id="9806956at2"/>
<protein>
    <recommendedName>
        <fullName evidence="9">Phosphoglucomutase</fullName>
    </recommendedName>
    <alternativeName>
        <fullName evidence="11">Alpha-phosphoglucomutase</fullName>
    </alternativeName>
    <alternativeName>
        <fullName evidence="10">Glucose phosphomutase</fullName>
    </alternativeName>
</protein>
<dbReference type="InterPro" id="IPR005844">
    <property type="entry name" value="A-D-PHexomutase_a/b/a-I"/>
</dbReference>
<evidence type="ECO:0000256" key="1">
    <source>
        <dbReference type="ARBA" id="ARBA00001946"/>
    </source>
</evidence>
<gene>
    <name evidence="16" type="ORF">HMPREF1872_00460</name>
</gene>
<feature type="domain" description="Alpha-D-phosphohexomutase alpha/beta/alpha" evidence="13">
    <location>
        <begin position="10"/>
        <end position="147"/>
    </location>
</feature>
<proteinExistence type="inferred from homology"/>
<dbReference type="Proteomes" id="UP000070080">
    <property type="component" value="Unassembled WGS sequence"/>
</dbReference>
<evidence type="ECO:0000259" key="14">
    <source>
        <dbReference type="Pfam" id="PF02879"/>
    </source>
</evidence>
<evidence type="ECO:0000256" key="10">
    <source>
        <dbReference type="ARBA" id="ARBA00041398"/>
    </source>
</evidence>
<comment type="similarity">
    <text evidence="4 12">Belongs to the phosphohexose mutase family.</text>
</comment>
<evidence type="ECO:0000259" key="15">
    <source>
        <dbReference type="Pfam" id="PF02880"/>
    </source>
</evidence>
<dbReference type="CDD" id="cd05799">
    <property type="entry name" value="PGM2"/>
    <property type="match status" value="1"/>
</dbReference>
<comment type="pathway">
    <text evidence="2">Glycolipid metabolism; diglucosyl-diacylglycerol biosynthesis.</text>
</comment>
<dbReference type="InterPro" id="IPR005845">
    <property type="entry name" value="A-D-PHexomutase_a/b/a-II"/>
</dbReference>
<dbReference type="EMBL" id="LSCV01000008">
    <property type="protein sequence ID" value="KXB41988.1"/>
    <property type="molecule type" value="Genomic_DNA"/>
</dbReference>
<dbReference type="PRINTS" id="PR00509">
    <property type="entry name" value="PGMPMM"/>
</dbReference>
<comment type="pathway">
    <text evidence="3">Lipid metabolism.</text>
</comment>
<keyword evidence="5" id="KW-0597">Phosphoprotein</keyword>
<keyword evidence="17" id="KW-1185">Reference proteome</keyword>
<evidence type="ECO:0000313" key="16">
    <source>
        <dbReference type="EMBL" id="KXB41988.1"/>
    </source>
</evidence>
<feature type="domain" description="Alpha-D-phosphohexomutase alpha/beta/alpha" evidence="14">
    <location>
        <begin position="199"/>
        <end position="290"/>
    </location>
</feature>
<dbReference type="InterPro" id="IPR016055">
    <property type="entry name" value="A-D-PHexomutase_a/b/a-I/II/III"/>
</dbReference>
<name>A0A133YFM5_9FIRM</name>
<dbReference type="STRING" id="1497955.HMPREF1872_00460"/>
<dbReference type="GO" id="GO:0005975">
    <property type="term" value="P:carbohydrate metabolic process"/>
    <property type="evidence" value="ECO:0007669"/>
    <property type="project" value="InterPro"/>
</dbReference>
<evidence type="ECO:0000256" key="5">
    <source>
        <dbReference type="ARBA" id="ARBA00022553"/>
    </source>
</evidence>
<keyword evidence="8" id="KW-0413">Isomerase</keyword>
<evidence type="ECO:0000256" key="3">
    <source>
        <dbReference type="ARBA" id="ARBA00005189"/>
    </source>
</evidence>
<reference evidence="17" key="1">
    <citation type="submission" date="2016-01" db="EMBL/GenBank/DDBJ databases">
        <authorList>
            <person name="Mitreva M."/>
            <person name="Pepin K.H."/>
            <person name="Mihindukulasuriya K.A."/>
            <person name="Fulton R."/>
            <person name="Fronick C."/>
            <person name="O'Laughlin M."/>
            <person name="Miner T."/>
            <person name="Herter B."/>
            <person name="Rosa B.A."/>
            <person name="Cordes M."/>
            <person name="Tomlinson C."/>
            <person name="Wollam A."/>
            <person name="Palsikar V.B."/>
            <person name="Mardis E.R."/>
            <person name="Wilson R.K."/>
        </authorList>
    </citation>
    <scope>NUCLEOTIDE SEQUENCE [LARGE SCALE GENOMIC DNA]</scope>
    <source>
        <strain evidence="17">KA00274</strain>
    </source>
</reference>
<comment type="caution">
    <text evidence="16">The sequence shown here is derived from an EMBL/GenBank/DDBJ whole genome shotgun (WGS) entry which is preliminary data.</text>
</comment>
<dbReference type="AlphaFoldDB" id="A0A133YFM5"/>
<dbReference type="GO" id="GO:0006166">
    <property type="term" value="P:purine ribonucleoside salvage"/>
    <property type="evidence" value="ECO:0007669"/>
    <property type="project" value="TreeGrafter"/>
</dbReference>
<dbReference type="GO" id="GO:0008973">
    <property type="term" value="F:phosphopentomutase activity"/>
    <property type="evidence" value="ECO:0007669"/>
    <property type="project" value="TreeGrafter"/>
</dbReference>
<dbReference type="Pfam" id="PF02879">
    <property type="entry name" value="PGM_PMM_II"/>
    <property type="match status" value="1"/>
</dbReference>
<evidence type="ECO:0000256" key="7">
    <source>
        <dbReference type="ARBA" id="ARBA00022842"/>
    </source>
</evidence>
<dbReference type="PANTHER" id="PTHR45745:SF1">
    <property type="entry name" value="PHOSPHOGLUCOMUTASE 2B-RELATED"/>
    <property type="match status" value="1"/>
</dbReference>
<evidence type="ECO:0000256" key="9">
    <source>
        <dbReference type="ARBA" id="ARBA00039995"/>
    </source>
</evidence>
<dbReference type="SUPFAM" id="SSF55957">
    <property type="entry name" value="Phosphoglucomutase, C-terminal domain"/>
    <property type="match status" value="1"/>
</dbReference>
<evidence type="ECO:0000256" key="4">
    <source>
        <dbReference type="ARBA" id="ARBA00010231"/>
    </source>
</evidence>
<dbReference type="SUPFAM" id="SSF53738">
    <property type="entry name" value="Phosphoglucomutase, first 3 domains"/>
    <property type="match status" value="3"/>
</dbReference>
<keyword evidence="6 12" id="KW-0479">Metal-binding</keyword>
<dbReference type="InterPro" id="IPR005841">
    <property type="entry name" value="Alpha-D-phosphohexomutase_SF"/>
</dbReference>
<evidence type="ECO:0000256" key="11">
    <source>
        <dbReference type="ARBA" id="ARBA00041467"/>
    </source>
</evidence>
<accession>A0A133YFM5</accession>
<dbReference type="Pfam" id="PF02880">
    <property type="entry name" value="PGM_PMM_III"/>
    <property type="match status" value="1"/>
</dbReference>
<sequence>MYMKRGNLMIKFGTAGLRGLMEPSLDGLNAYTVSLATLGISAWLKHIKPNQTTKVVLAYDTRHHSKEYATLASAILTNEGHEVYIFETYAPTPMLAYSIRPLGCDCGIVLTASHNPKDYNGYKVYGADGIQIGEETANFVANAMEMAKANTTYFVNGNCKDNLIKKLPKANFVPETIVSNYLRDIQTLWQVHSHNSAFTKAKHDLKVVYTPVHGTGAKYFVPLLTQAGFSNLQVVPEQKEPDADFPTAPQPNPEYPEVLTLAINLAKQSDAELVVASDPDADRSACALVDQTKNWHILSGNEIGALILAVRLHNAEACGKKLTADDVLVKSVVTNDFGATIALEHGLGVKESLTGFKNICGTIPYLKAEGKSFFMGYEESIGYAYPDFVRDKDGLASCYTLAMAAANLKAEGSSLWQFFTSLRKKYGYFLSSPFNIVNATKEGVKIIQGIVEKFRSNLPLNLAGGKLAYVEDYLPLTRTYYTWVDQTATVSHVLKLHLSAQNLLKFRYDNNLTVALRPSGTEPKLKFYIDVLAGTEKEAESILAQAVKEVKDLAR</sequence>
<dbReference type="InterPro" id="IPR036900">
    <property type="entry name" value="A-D-PHexomutase_C_sf"/>
</dbReference>
<evidence type="ECO:0000256" key="8">
    <source>
        <dbReference type="ARBA" id="ARBA00023235"/>
    </source>
</evidence>
<dbReference type="Gene3D" id="3.30.310.50">
    <property type="entry name" value="Alpha-D-phosphohexomutase, C-terminal domain"/>
    <property type="match status" value="1"/>
</dbReference>
<dbReference type="PANTHER" id="PTHR45745">
    <property type="entry name" value="PHOSPHOMANNOMUTASE 45A"/>
    <property type="match status" value="1"/>
</dbReference>
<organism evidence="16 17">
    <name type="scientific">Amygdalobacter nucleatus</name>
    <dbReference type="NCBI Taxonomy" id="3029274"/>
    <lineage>
        <taxon>Bacteria</taxon>
        <taxon>Bacillati</taxon>
        <taxon>Bacillota</taxon>
        <taxon>Clostridia</taxon>
        <taxon>Eubacteriales</taxon>
        <taxon>Oscillospiraceae</taxon>
        <taxon>Amygdalobacter</taxon>
    </lineage>
</organism>
<evidence type="ECO:0000256" key="12">
    <source>
        <dbReference type="RuleBase" id="RU004326"/>
    </source>
</evidence>
<dbReference type="Pfam" id="PF02878">
    <property type="entry name" value="PGM_PMM_I"/>
    <property type="match status" value="1"/>
</dbReference>
<keyword evidence="7 12" id="KW-0460">Magnesium</keyword>
<feature type="domain" description="Alpha-D-phosphohexomutase alpha/beta/alpha" evidence="15">
    <location>
        <begin position="300"/>
        <end position="420"/>
    </location>
</feature>
<comment type="cofactor">
    <cofactor evidence="1">
        <name>Mg(2+)</name>
        <dbReference type="ChEBI" id="CHEBI:18420"/>
    </cofactor>
</comment>
<dbReference type="PROSITE" id="PS00710">
    <property type="entry name" value="PGM_PMM"/>
    <property type="match status" value="1"/>
</dbReference>
<dbReference type="GO" id="GO:0000287">
    <property type="term" value="F:magnesium ion binding"/>
    <property type="evidence" value="ECO:0007669"/>
    <property type="project" value="InterPro"/>
</dbReference>
<evidence type="ECO:0000259" key="13">
    <source>
        <dbReference type="Pfam" id="PF02878"/>
    </source>
</evidence>